<organism evidence="8 9">
    <name type="scientific">Kalanchoe fedtschenkoi</name>
    <name type="common">Lavender scallops</name>
    <name type="synonym">South American air plant</name>
    <dbReference type="NCBI Taxonomy" id="63787"/>
    <lineage>
        <taxon>Eukaryota</taxon>
        <taxon>Viridiplantae</taxon>
        <taxon>Streptophyta</taxon>
        <taxon>Embryophyta</taxon>
        <taxon>Tracheophyta</taxon>
        <taxon>Spermatophyta</taxon>
        <taxon>Magnoliopsida</taxon>
        <taxon>eudicotyledons</taxon>
        <taxon>Gunneridae</taxon>
        <taxon>Pentapetalae</taxon>
        <taxon>Saxifragales</taxon>
        <taxon>Crassulaceae</taxon>
        <taxon>Kalanchoe</taxon>
    </lineage>
</organism>
<keyword evidence="9" id="KW-1185">Reference proteome</keyword>
<evidence type="ECO:0000256" key="6">
    <source>
        <dbReference type="PIRSR" id="PIRSR602401-1"/>
    </source>
</evidence>
<dbReference type="SUPFAM" id="SSF48264">
    <property type="entry name" value="Cytochrome P450"/>
    <property type="match status" value="1"/>
</dbReference>
<dbReference type="PROSITE" id="PS00086">
    <property type="entry name" value="CYTOCHROME_P450"/>
    <property type="match status" value="1"/>
</dbReference>
<evidence type="ECO:0000313" key="9">
    <source>
        <dbReference type="Proteomes" id="UP000594263"/>
    </source>
</evidence>
<keyword evidence="6 7" id="KW-0349">Heme</keyword>
<dbReference type="GO" id="GO:0006629">
    <property type="term" value="P:lipid metabolic process"/>
    <property type="evidence" value="ECO:0007669"/>
    <property type="project" value="UniProtKB-ARBA"/>
</dbReference>
<keyword evidence="7" id="KW-0503">Monooxygenase</keyword>
<dbReference type="Gramene" id="Kaladp0868s0018.1.v1.1">
    <property type="protein sequence ID" value="Kaladp0868s0018.1.v1.1.CDS.1"/>
    <property type="gene ID" value="Kaladp0868s0018.v1.1"/>
</dbReference>
<dbReference type="InterPro" id="IPR001128">
    <property type="entry name" value="Cyt_P450"/>
</dbReference>
<dbReference type="OMA" id="DWLFVLQ"/>
<evidence type="ECO:0000256" key="4">
    <source>
        <dbReference type="ARBA" id="ARBA00023002"/>
    </source>
</evidence>
<dbReference type="PRINTS" id="PR00463">
    <property type="entry name" value="EP450I"/>
</dbReference>
<evidence type="ECO:0000256" key="5">
    <source>
        <dbReference type="ARBA" id="ARBA00023004"/>
    </source>
</evidence>
<dbReference type="InterPro" id="IPR017972">
    <property type="entry name" value="Cyt_P450_CS"/>
</dbReference>
<reference evidence="8" key="1">
    <citation type="submission" date="2021-01" db="UniProtKB">
        <authorList>
            <consortium name="EnsemblPlants"/>
        </authorList>
    </citation>
    <scope>IDENTIFICATION</scope>
</reference>
<keyword evidence="3 6" id="KW-0479">Metal-binding</keyword>
<name>A0A7N0VHZ9_KALFE</name>
<dbReference type="InterPro" id="IPR036396">
    <property type="entry name" value="Cyt_P450_sf"/>
</dbReference>
<dbReference type="GO" id="GO:0005506">
    <property type="term" value="F:iron ion binding"/>
    <property type="evidence" value="ECO:0007669"/>
    <property type="project" value="InterPro"/>
</dbReference>
<evidence type="ECO:0000256" key="1">
    <source>
        <dbReference type="ARBA" id="ARBA00001971"/>
    </source>
</evidence>
<evidence type="ECO:0000256" key="2">
    <source>
        <dbReference type="ARBA" id="ARBA00010617"/>
    </source>
</evidence>
<proteinExistence type="inferred from homology"/>
<dbReference type="PANTHER" id="PTHR24296">
    <property type="entry name" value="CYTOCHROME P450"/>
    <property type="match status" value="1"/>
</dbReference>
<dbReference type="Gene3D" id="1.10.630.10">
    <property type="entry name" value="Cytochrome P450"/>
    <property type="match status" value="1"/>
</dbReference>
<dbReference type="Pfam" id="PF00067">
    <property type="entry name" value="p450"/>
    <property type="match status" value="1"/>
</dbReference>
<evidence type="ECO:0008006" key="10">
    <source>
        <dbReference type="Google" id="ProtNLM"/>
    </source>
</evidence>
<sequence length="507" mass="57844">MEAIFAFVFLLVLIWCRVVIKRRRSRITNWPLLGMVPGLLSNAWRIHDYVTEQLQQSSSTLVFRGPWFSTMRFLLTSDPQNVHHVLSANFANFNKGEAFRTIFQVLGDGILVADSESWKLQRKLTHSLFRRGDFLRLVERTARRKAEDGLLELLDHAAEFGLAVDMQDFCQRFALDVTCIFLLGFDSNSLSAELPDVPLAVAIDDMEEALLYRHIKPRSLWKLQKWLRAGVEKKAARAQETIDSFIYHQLSLKRALNYSKQMMRDADGGEDFDLISSFMQEELAARCGNPTEPSDKFLRDAVLNLLSAGRDTTSTTLTWFFWLVSANPSVETKIREEIKAAFQMEDGDPWRFPSYQRLNKLPYLHAALCETLRLYPPLPYNHKASVSPDILPSGHAVREKTGVIISMYAMGRMEELWGADCREFKPERWISEKGSIAGDVPSYKLNVFGAGPRACLGREVAFMEMKTVAAAVIWSYRLRVVNGHQVLPANSLILHMQHGLKVNVVKR</sequence>
<keyword evidence="5 6" id="KW-0408">Iron</keyword>
<dbReference type="GO" id="GO:0004497">
    <property type="term" value="F:monooxygenase activity"/>
    <property type="evidence" value="ECO:0007669"/>
    <property type="project" value="UniProtKB-KW"/>
</dbReference>
<dbReference type="CDD" id="cd11064">
    <property type="entry name" value="CYP86A"/>
    <property type="match status" value="1"/>
</dbReference>
<dbReference type="GO" id="GO:0016705">
    <property type="term" value="F:oxidoreductase activity, acting on paired donors, with incorporation or reduction of molecular oxygen"/>
    <property type="evidence" value="ECO:0007669"/>
    <property type="project" value="InterPro"/>
</dbReference>
<dbReference type="AlphaFoldDB" id="A0A7N0VHZ9"/>
<keyword evidence="4 7" id="KW-0560">Oxidoreductase</keyword>
<dbReference type="GO" id="GO:0020037">
    <property type="term" value="F:heme binding"/>
    <property type="evidence" value="ECO:0007669"/>
    <property type="project" value="InterPro"/>
</dbReference>
<dbReference type="InterPro" id="IPR002401">
    <property type="entry name" value="Cyt_P450_E_grp-I"/>
</dbReference>
<accession>A0A7N0VHZ9</accession>
<comment type="similarity">
    <text evidence="2 7">Belongs to the cytochrome P450 family.</text>
</comment>
<evidence type="ECO:0000256" key="3">
    <source>
        <dbReference type="ARBA" id="ARBA00022723"/>
    </source>
</evidence>
<dbReference type="Proteomes" id="UP000594263">
    <property type="component" value="Unplaced"/>
</dbReference>
<dbReference type="EnsemblPlants" id="Kaladp0868s0018.1.v1.1">
    <property type="protein sequence ID" value="Kaladp0868s0018.1.v1.1.CDS.1"/>
    <property type="gene ID" value="Kaladp0868s0018.v1.1"/>
</dbReference>
<evidence type="ECO:0000313" key="8">
    <source>
        <dbReference type="EnsemblPlants" id="Kaladp0868s0018.1.v1.1.CDS.1"/>
    </source>
</evidence>
<dbReference type="PRINTS" id="PR00385">
    <property type="entry name" value="P450"/>
</dbReference>
<evidence type="ECO:0000256" key="7">
    <source>
        <dbReference type="RuleBase" id="RU000461"/>
    </source>
</evidence>
<comment type="cofactor">
    <cofactor evidence="1 6">
        <name>heme</name>
        <dbReference type="ChEBI" id="CHEBI:30413"/>
    </cofactor>
</comment>
<protein>
    <recommendedName>
        <fullName evidence="10">Cytochrome P450</fullName>
    </recommendedName>
</protein>
<feature type="binding site" description="axial binding residue" evidence="6">
    <location>
        <position position="455"/>
    </location>
    <ligand>
        <name>heme</name>
        <dbReference type="ChEBI" id="CHEBI:30413"/>
    </ligand>
    <ligandPart>
        <name>Fe</name>
        <dbReference type="ChEBI" id="CHEBI:18248"/>
    </ligandPart>
</feature>